<dbReference type="AlphaFoldDB" id="A0A319DGR1"/>
<dbReference type="EMBL" id="KZ821725">
    <property type="protein sequence ID" value="PYH78872.1"/>
    <property type="molecule type" value="Genomic_DNA"/>
</dbReference>
<proteinExistence type="predicted"/>
<evidence type="ECO:0000313" key="1">
    <source>
        <dbReference type="EMBL" id="PYH78872.1"/>
    </source>
</evidence>
<dbReference type="Proteomes" id="UP000248340">
    <property type="component" value="Unassembled WGS sequence"/>
</dbReference>
<keyword evidence="2" id="KW-1185">Reference proteome</keyword>
<reference evidence="1 2" key="1">
    <citation type="submission" date="2016-12" db="EMBL/GenBank/DDBJ databases">
        <title>The genomes of Aspergillus section Nigri reveals drivers in fungal speciation.</title>
        <authorList>
            <consortium name="DOE Joint Genome Institute"/>
            <person name="Vesth T.C."/>
            <person name="Nybo J."/>
            <person name="Theobald S."/>
            <person name="Brandl J."/>
            <person name="Frisvad J.C."/>
            <person name="Nielsen K.F."/>
            <person name="Lyhne E.K."/>
            <person name="Kogle M.E."/>
            <person name="Kuo A."/>
            <person name="Riley R."/>
            <person name="Clum A."/>
            <person name="Nolan M."/>
            <person name="Lipzen A."/>
            <person name="Salamov A."/>
            <person name="Henrissat B."/>
            <person name="Wiebenga A."/>
            <person name="De Vries R.P."/>
            <person name="Grigoriev I.V."/>
            <person name="Mortensen U.H."/>
            <person name="Andersen M.R."/>
            <person name="Baker S.E."/>
        </authorList>
    </citation>
    <scope>NUCLEOTIDE SEQUENCE [LARGE SCALE GENOMIC DNA]</scope>
    <source>
        <strain evidence="1 2">CBS 121591</strain>
    </source>
</reference>
<sequence>MGQLGVVLDSYSIYSIVRSSLSFLTSCFSASLRLFFPPPPTPLYRGHFLYRTRTLSLFYPDCAGRIYASSFILLCDNHHGLDEWWPHAIGPHKRKSSDTSARWFTECSMVRGPSFRGSRCGSQSGIGSDLEVSTVLHSFRFPYPVSRLRRASNLRLIRSTRISTFDHRRRFSQVLWWYAEESHARWATGETTRPEAG</sequence>
<evidence type="ECO:0000313" key="2">
    <source>
        <dbReference type="Proteomes" id="UP000248340"/>
    </source>
</evidence>
<organism evidence="1 2">
    <name type="scientific">Aspergillus uvarum CBS 121591</name>
    <dbReference type="NCBI Taxonomy" id="1448315"/>
    <lineage>
        <taxon>Eukaryota</taxon>
        <taxon>Fungi</taxon>
        <taxon>Dikarya</taxon>
        <taxon>Ascomycota</taxon>
        <taxon>Pezizomycotina</taxon>
        <taxon>Eurotiomycetes</taxon>
        <taxon>Eurotiomycetidae</taxon>
        <taxon>Eurotiales</taxon>
        <taxon>Aspergillaceae</taxon>
        <taxon>Aspergillus</taxon>
        <taxon>Aspergillus subgen. Circumdati</taxon>
    </lineage>
</organism>
<dbReference type="GeneID" id="37132913"/>
<dbReference type="VEuPathDB" id="FungiDB:BO82DRAFT_150865"/>
<accession>A0A319DGR1</accession>
<dbReference type="RefSeq" id="XP_025489072.1">
    <property type="nucleotide sequence ID" value="XM_025630172.1"/>
</dbReference>
<gene>
    <name evidence="1" type="ORF">BO82DRAFT_150865</name>
</gene>
<protein>
    <submittedName>
        <fullName evidence="1">Uncharacterized protein</fullName>
    </submittedName>
</protein>
<name>A0A319DGR1_9EURO</name>